<proteinExistence type="predicted"/>
<reference evidence="2" key="1">
    <citation type="submission" date="2009-11" db="EMBL/GenBank/DDBJ databases">
        <title>The complete chromosome of Xylanimonas cellulosilytica DSM 15894.</title>
        <authorList>
            <consortium name="US DOE Joint Genome Institute (JGI-PGF)"/>
            <person name="Lucas S."/>
            <person name="Copeland A."/>
            <person name="Lapidus A."/>
            <person name="Glavina del Rio T."/>
            <person name="Dalin E."/>
            <person name="Tice H."/>
            <person name="Bruce D."/>
            <person name="Goodwin L."/>
            <person name="Pitluck S."/>
            <person name="Kyrpides N."/>
            <person name="Mavromatis K."/>
            <person name="Ivanova N."/>
            <person name="Mikhailova N."/>
            <person name="Foster B."/>
            <person name="Clum A."/>
            <person name="Brettin T."/>
            <person name="Detter J.C."/>
            <person name="Han C."/>
            <person name="Larimer F."/>
            <person name="Land M."/>
            <person name="Hauser L."/>
            <person name="Markowitz V."/>
            <person name="Cheng J.F."/>
            <person name="Hugenholtz P."/>
            <person name="Woyke T."/>
            <person name="Wu D."/>
            <person name="Gehrich-Schroeter G."/>
            <person name="Schneider S."/>
            <person name="Pukall S.R."/>
            <person name="Klenk H.P."/>
            <person name="Eisen J.A."/>
        </authorList>
    </citation>
    <scope>NUCLEOTIDE SEQUENCE [LARGE SCALE GENOMIC DNA]</scope>
    <source>
        <strain evidence="2">DSM 15894 / CECT 5975 / LMG 20990 / XIL07</strain>
    </source>
</reference>
<reference evidence="1 2" key="2">
    <citation type="journal article" date="2010" name="Stand. Genomic Sci.">
        <title>Complete genome sequence of Xylanimonas cellulosilytica type strain (XIL07).</title>
        <authorList>
            <person name="Foster B."/>
            <person name="Pukall R."/>
            <person name="Abt B."/>
            <person name="Nolan M."/>
            <person name="Glavina Del Rio T."/>
            <person name="Chen F."/>
            <person name="Lucas S."/>
            <person name="Tice H."/>
            <person name="Pitluck S."/>
            <person name="Cheng J.-F."/>
            <person name="Chertkov O."/>
            <person name="Brettin T."/>
            <person name="Han C."/>
            <person name="Detter J.C."/>
            <person name="Bruce D."/>
            <person name="Goodwin L."/>
            <person name="Ivanova N."/>
            <person name="Mavromatis K."/>
            <person name="Pati A."/>
            <person name="Mikhailova N."/>
            <person name="Chen A."/>
            <person name="Palaniappan K."/>
            <person name="Land M."/>
            <person name="Hauser L."/>
            <person name="Chang Y.-J."/>
            <person name="Jeffries C.D."/>
            <person name="Chain P."/>
            <person name="Rohde M."/>
            <person name="Goeker M."/>
            <person name="Bristow J."/>
            <person name="Eisen J.A."/>
            <person name="Markowitz V."/>
            <person name="Hugenholtz P."/>
            <person name="Kyrpides N.C."/>
            <person name="Klenk H.-P."/>
            <person name="Lapidus A."/>
        </authorList>
    </citation>
    <scope>NUCLEOTIDE SEQUENCE [LARGE SCALE GENOMIC DNA]</scope>
    <source>
        <strain evidence="2">DSM 15894 / CECT 5975 / LMG 20990 / XIL07</strain>
    </source>
</reference>
<dbReference type="OrthoDB" id="4943423at2"/>
<evidence type="ECO:0000313" key="1">
    <source>
        <dbReference type="EMBL" id="ACZ30412.1"/>
    </source>
</evidence>
<name>D1BRF7_XYLCX</name>
<dbReference type="KEGG" id="xce:Xcel_1381"/>
<sequence length="210" mass="22804">MQVAGRPSWRLSVGDDPMLSATLWIRDAAGMVVDADDDVPPSLAVPPPPSDVLAGEDTSAIGRDWLGWWRTLMAQRVDAHRNPASHGIGADWRRWARDDLARRTAVGGPDDEFAALAGTPALQRACRELFRDASRARTRPRLESIPWTVCKRVVDDVATAHHVDPDVLDGTVIVLPTGAGWWRVIAAGVVLASDDAEPQHVLRAAFESAL</sequence>
<dbReference type="HOGENOM" id="CLU_1309696_0_0_11"/>
<organism evidence="1 2">
    <name type="scientific">Xylanimonas cellulosilytica (strain DSM 15894 / JCM 12276 / CECT 5975 / KCTC 9989 / LMG 20990 / NBRC 107835 / XIL07)</name>
    <dbReference type="NCBI Taxonomy" id="446471"/>
    <lineage>
        <taxon>Bacteria</taxon>
        <taxon>Bacillati</taxon>
        <taxon>Actinomycetota</taxon>
        <taxon>Actinomycetes</taxon>
        <taxon>Micrococcales</taxon>
        <taxon>Promicromonosporaceae</taxon>
        <taxon>Xylanimonas</taxon>
    </lineage>
</organism>
<keyword evidence="2" id="KW-1185">Reference proteome</keyword>
<dbReference type="Proteomes" id="UP000002255">
    <property type="component" value="Chromosome"/>
</dbReference>
<gene>
    <name evidence="1" type="ordered locus">Xcel_1381</name>
</gene>
<evidence type="ECO:0000313" key="2">
    <source>
        <dbReference type="Proteomes" id="UP000002255"/>
    </source>
</evidence>
<accession>D1BRF7</accession>
<dbReference type="EMBL" id="CP001821">
    <property type="protein sequence ID" value="ACZ30412.1"/>
    <property type="molecule type" value="Genomic_DNA"/>
</dbReference>
<dbReference type="AlphaFoldDB" id="D1BRF7"/>
<dbReference type="eggNOG" id="ENOG502ZIHQ">
    <property type="taxonomic scope" value="Bacteria"/>
</dbReference>
<dbReference type="RefSeq" id="WP_012878154.1">
    <property type="nucleotide sequence ID" value="NC_013530.1"/>
</dbReference>
<protein>
    <submittedName>
        <fullName evidence="1">Uncharacterized protein</fullName>
    </submittedName>
</protein>